<dbReference type="InterPro" id="IPR036259">
    <property type="entry name" value="MFS_trans_sf"/>
</dbReference>
<proteinExistence type="predicted"/>
<dbReference type="AlphaFoldDB" id="A0A7X0JSL9"/>
<name>A0A7X0JSL9_9GAMM</name>
<keyword evidence="1" id="KW-1133">Transmembrane helix</keyword>
<evidence type="ECO:0008006" key="4">
    <source>
        <dbReference type="Google" id="ProtNLM"/>
    </source>
</evidence>
<organism evidence="2 3">
    <name type="scientific">Pseudoteredinibacter isoporae</name>
    <dbReference type="NCBI Taxonomy" id="570281"/>
    <lineage>
        <taxon>Bacteria</taxon>
        <taxon>Pseudomonadati</taxon>
        <taxon>Pseudomonadota</taxon>
        <taxon>Gammaproteobacteria</taxon>
        <taxon>Cellvibrionales</taxon>
        <taxon>Cellvibrionaceae</taxon>
        <taxon>Pseudoteredinibacter</taxon>
    </lineage>
</organism>
<dbReference type="InParanoid" id="A0A7X0JSL9"/>
<evidence type="ECO:0000313" key="2">
    <source>
        <dbReference type="EMBL" id="MBB6521540.1"/>
    </source>
</evidence>
<protein>
    <recommendedName>
        <fullName evidence="4">Ferric reductase like transmembrane component</fullName>
    </recommendedName>
</protein>
<keyword evidence="1" id="KW-0472">Membrane</keyword>
<reference evidence="2 3" key="1">
    <citation type="submission" date="2020-08" db="EMBL/GenBank/DDBJ databases">
        <title>Genomic Encyclopedia of Type Strains, Phase IV (KMG-IV): sequencing the most valuable type-strain genomes for metagenomic binning, comparative biology and taxonomic classification.</title>
        <authorList>
            <person name="Goeker M."/>
        </authorList>
    </citation>
    <scope>NUCLEOTIDE SEQUENCE [LARGE SCALE GENOMIC DNA]</scope>
    <source>
        <strain evidence="2 3">DSM 22368</strain>
    </source>
</reference>
<evidence type="ECO:0000256" key="1">
    <source>
        <dbReference type="SAM" id="Phobius"/>
    </source>
</evidence>
<accession>A0A7X0JSL9</accession>
<keyword evidence="3" id="KW-1185">Reference proteome</keyword>
<dbReference type="EMBL" id="JACHHT010000002">
    <property type="protein sequence ID" value="MBB6521540.1"/>
    <property type="molecule type" value="Genomic_DNA"/>
</dbReference>
<feature type="transmembrane region" description="Helical" evidence="1">
    <location>
        <begin position="42"/>
        <end position="63"/>
    </location>
</feature>
<feature type="transmembrane region" description="Helical" evidence="1">
    <location>
        <begin position="109"/>
        <end position="128"/>
    </location>
</feature>
<feature type="transmembrane region" description="Helical" evidence="1">
    <location>
        <begin position="83"/>
        <end position="103"/>
    </location>
</feature>
<dbReference type="RefSeq" id="WP_166844131.1">
    <property type="nucleotide sequence ID" value="NZ_JAAONY010000002.1"/>
</dbReference>
<feature type="transmembrane region" description="Helical" evidence="1">
    <location>
        <begin position="269"/>
        <end position="295"/>
    </location>
</feature>
<keyword evidence="1" id="KW-0812">Transmembrane</keyword>
<dbReference type="Proteomes" id="UP000528457">
    <property type="component" value="Unassembled WGS sequence"/>
</dbReference>
<evidence type="ECO:0000313" key="3">
    <source>
        <dbReference type="Proteomes" id="UP000528457"/>
    </source>
</evidence>
<dbReference type="SUPFAM" id="SSF103473">
    <property type="entry name" value="MFS general substrate transporter"/>
    <property type="match status" value="1"/>
</dbReference>
<sequence>MYNNILEYKGGRYFWLALFLLISSTAIYFSQEGWRPPNGGTWQGYVLGTVGALLIVWLAYLGVRKRRYSSTMGTVQGWTSAHIYLGTSLLIIATLHCAFQFGWNVHTLAYVLMCIVIFSGFYGLYAYLRFPDKLSQNRSNQSLDQRFAELDDLDQQGKDIASRCNTDIQTLINSAIARTSLGGGLWSQLKGQDNSKVELSASEDNQSRTTVVDNHNQQAAIDYIAKRIPNVSKKQEAQDLQDILYIFGRRRELLNRIRREISLQARLKVWLLFHIPTTIILIVALIIHIVTVFLYW</sequence>
<comment type="caution">
    <text evidence="2">The sequence shown here is derived from an EMBL/GenBank/DDBJ whole genome shotgun (WGS) entry which is preliminary data.</text>
</comment>
<feature type="transmembrane region" description="Helical" evidence="1">
    <location>
        <begin position="12"/>
        <end position="30"/>
    </location>
</feature>
<gene>
    <name evidence="2" type="ORF">HNR48_001825</name>
</gene>